<sequence length="132" mass="14507">MKALTVRQPWAGAIAHQTKCVENRSWKLPTKHEGARILIHAGAQPDRHAQVYGDHLDVYSAVVAVATIAGCHFDNGNQVCCSYWAQPNLYHWELADVVTLPEPVPAKGALGFWTPAEDLLAAVEQQLQAVTR</sequence>
<dbReference type="InterPro" id="IPR015947">
    <property type="entry name" value="PUA-like_sf"/>
</dbReference>
<gene>
    <name evidence="1" type="ORF">CP976_07450</name>
</gene>
<dbReference type="Proteomes" id="UP000326598">
    <property type="component" value="Chromosome"/>
</dbReference>
<organism evidence="1 2">
    <name type="scientific">Streptomyces coeruleorubidus</name>
    <dbReference type="NCBI Taxonomy" id="116188"/>
    <lineage>
        <taxon>Bacteria</taxon>
        <taxon>Bacillati</taxon>
        <taxon>Actinomycetota</taxon>
        <taxon>Actinomycetes</taxon>
        <taxon>Kitasatosporales</taxon>
        <taxon>Streptomycetaceae</taxon>
        <taxon>Streptomyces</taxon>
    </lineage>
</organism>
<evidence type="ECO:0000313" key="1">
    <source>
        <dbReference type="EMBL" id="QEV23998.1"/>
    </source>
</evidence>
<dbReference type="SUPFAM" id="SSF88697">
    <property type="entry name" value="PUA domain-like"/>
    <property type="match status" value="1"/>
</dbReference>
<proteinExistence type="predicted"/>
<dbReference type="KEGG" id="scoe:CP976_07450"/>
<dbReference type="EMBL" id="CP023694">
    <property type="protein sequence ID" value="QEV23998.1"/>
    <property type="molecule type" value="Genomic_DNA"/>
</dbReference>
<protein>
    <recommendedName>
        <fullName evidence="3">ASCH domain-containing protein</fullName>
    </recommendedName>
</protein>
<dbReference type="AlphaFoldDB" id="A0A5J6HVY1"/>
<evidence type="ECO:0000313" key="2">
    <source>
        <dbReference type="Proteomes" id="UP000326598"/>
    </source>
</evidence>
<evidence type="ECO:0008006" key="3">
    <source>
        <dbReference type="Google" id="ProtNLM"/>
    </source>
</evidence>
<dbReference type="GeneID" id="91415918"/>
<name>A0A5J6HVY1_STRC4</name>
<dbReference type="RefSeq" id="WP_150479618.1">
    <property type="nucleotide sequence ID" value="NZ_BMTB01000010.1"/>
</dbReference>
<accession>A0A5J6HVY1</accession>
<dbReference type="Gene3D" id="2.30.130.30">
    <property type="entry name" value="Hypothetical protein"/>
    <property type="match status" value="1"/>
</dbReference>
<reference evidence="1 2" key="1">
    <citation type="submission" date="2017-09" db="EMBL/GenBank/DDBJ databases">
        <authorList>
            <person name="Lee N."/>
            <person name="Cho B.-K."/>
        </authorList>
    </citation>
    <scope>NUCLEOTIDE SEQUENCE [LARGE SCALE GENOMIC DNA]</scope>
    <source>
        <strain evidence="1 2">ATCC 13740</strain>
    </source>
</reference>